<evidence type="ECO:0000313" key="5">
    <source>
        <dbReference type="Proteomes" id="UP000783390"/>
    </source>
</evidence>
<keyword evidence="1" id="KW-0479">Metal-binding</keyword>
<dbReference type="SMART" id="SM01007">
    <property type="entry name" value="Aldolase_II"/>
    <property type="match status" value="1"/>
</dbReference>
<dbReference type="EMBL" id="JAGGJZ010000005">
    <property type="protein sequence ID" value="MBP1890195.1"/>
    <property type="molecule type" value="Genomic_DNA"/>
</dbReference>
<dbReference type="InterPro" id="IPR001303">
    <property type="entry name" value="Aldolase_II/adducin_N"/>
</dbReference>
<keyword evidence="5" id="KW-1185">Reference proteome</keyword>
<dbReference type="PANTHER" id="PTHR22789:SF0">
    <property type="entry name" value="3-OXO-TETRONATE 4-PHOSPHATE DECARBOXYLASE-RELATED"/>
    <property type="match status" value="1"/>
</dbReference>
<reference evidence="4 5" key="1">
    <citation type="submission" date="2021-03" db="EMBL/GenBank/DDBJ databases">
        <title>Genomic Encyclopedia of Type Strains, Phase IV (KMG-IV): sequencing the most valuable type-strain genomes for metagenomic binning, comparative biology and taxonomic classification.</title>
        <authorList>
            <person name="Goeker M."/>
        </authorList>
    </citation>
    <scope>NUCLEOTIDE SEQUENCE [LARGE SCALE GENOMIC DNA]</scope>
    <source>
        <strain evidence="4 5">DSM 3984</strain>
    </source>
</reference>
<dbReference type="InterPro" id="IPR036409">
    <property type="entry name" value="Aldolase_II/adducin_N_sf"/>
</dbReference>
<sequence length="220" mass="24722">MLEDLKKSVVEVAKKAQDIGLCKHKAGNFSIRDKETGYVVVTPSGIDREKLTYKDVCVVDLDANLIEAETGLKPTSELLMHLEVYKTREDVHSIVHTHSKFATMFAVLEKEIKPVIYEVLSYGGKVPVAPYGRPGTIELAKSIVEPMKISDVCLMSKHGVLAVDKEDIHEALLKAIYVEEVAEIYYGTLMLNGLKEPDYISDEEIAKWKYPDQINLKKIK</sequence>
<dbReference type="Gene3D" id="3.40.225.10">
    <property type="entry name" value="Class II aldolase/adducin N-terminal domain"/>
    <property type="match status" value="1"/>
</dbReference>
<dbReference type="GO" id="GO:0008738">
    <property type="term" value="F:L-fuculose-phosphate aldolase activity"/>
    <property type="evidence" value="ECO:0007669"/>
    <property type="project" value="UniProtKB-EC"/>
</dbReference>
<dbReference type="SUPFAM" id="SSF53639">
    <property type="entry name" value="AraD/HMP-PK domain-like"/>
    <property type="match status" value="1"/>
</dbReference>
<proteinExistence type="predicted"/>
<gene>
    <name evidence="4" type="ORF">J2Z53_001785</name>
</gene>
<name>A0ABS4F1R1_9CLOT</name>
<evidence type="ECO:0000256" key="1">
    <source>
        <dbReference type="ARBA" id="ARBA00022723"/>
    </source>
</evidence>
<dbReference type="Proteomes" id="UP000783390">
    <property type="component" value="Unassembled WGS sequence"/>
</dbReference>
<dbReference type="EC" id="4.1.2.17" evidence="4"/>
<dbReference type="Pfam" id="PF00596">
    <property type="entry name" value="Aldolase_II"/>
    <property type="match status" value="1"/>
</dbReference>
<feature type="domain" description="Class II aldolase/adducin N-terminal" evidence="3">
    <location>
        <begin position="7"/>
        <end position="186"/>
    </location>
</feature>
<accession>A0ABS4F1R1</accession>
<evidence type="ECO:0000259" key="3">
    <source>
        <dbReference type="SMART" id="SM01007"/>
    </source>
</evidence>
<evidence type="ECO:0000313" key="4">
    <source>
        <dbReference type="EMBL" id="MBP1890195.1"/>
    </source>
</evidence>
<comment type="caution">
    <text evidence="4">The sequence shown here is derived from an EMBL/GenBank/DDBJ whole genome shotgun (WGS) entry which is preliminary data.</text>
</comment>
<keyword evidence="2 4" id="KW-0456">Lyase</keyword>
<dbReference type="PANTHER" id="PTHR22789">
    <property type="entry name" value="FUCULOSE PHOSPHATE ALDOLASE"/>
    <property type="match status" value="1"/>
</dbReference>
<organism evidence="4 5">
    <name type="scientific">Clostridium moniliforme</name>
    <dbReference type="NCBI Taxonomy" id="39489"/>
    <lineage>
        <taxon>Bacteria</taxon>
        <taxon>Bacillati</taxon>
        <taxon>Bacillota</taxon>
        <taxon>Clostridia</taxon>
        <taxon>Eubacteriales</taxon>
        <taxon>Clostridiaceae</taxon>
        <taxon>Clostridium</taxon>
    </lineage>
</organism>
<dbReference type="RefSeq" id="WP_209797123.1">
    <property type="nucleotide sequence ID" value="NZ_JAGGJZ010000005.1"/>
</dbReference>
<dbReference type="InterPro" id="IPR050197">
    <property type="entry name" value="Aldolase_class_II_sugar_metab"/>
</dbReference>
<evidence type="ECO:0000256" key="2">
    <source>
        <dbReference type="ARBA" id="ARBA00023239"/>
    </source>
</evidence>
<protein>
    <submittedName>
        <fullName evidence="4">L-fuculose-phosphate aldolase</fullName>
        <ecNumber evidence="4">4.1.2.17</ecNumber>
    </submittedName>
</protein>